<comment type="similarity">
    <text evidence="2">Belongs to the NPC2 family.</text>
</comment>
<comment type="caution">
    <text evidence="10">The sequence shown here is derived from an EMBL/GenBank/DDBJ whole genome shotgun (WGS) entry which is preliminary data.</text>
</comment>
<evidence type="ECO:0000313" key="10">
    <source>
        <dbReference type="EMBL" id="KAF9783354.1"/>
    </source>
</evidence>
<keyword evidence="5" id="KW-0813">Transport</keyword>
<evidence type="ECO:0000256" key="7">
    <source>
        <dbReference type="ARBA" id="ARBA00023055"/>
    </source>
</evidence>
<evidence type="ECO:0000256" key="8">
    <source>
        <dbReference type="SAM" id="SignalP"/>
    </source>
</evidence>
<dbReference type="SUPFAM" id="SSF81296">
    <property type="entry name" value="E set domains"/>
    <property type="match status" value="1"/>
</dbReference>
<sequence length="149" mass="16059">MARLFFLAVYALAFLGVASAVPALGGVHARGGQGFTSCAAGTNNVISFDISPDKPVAGEFFSVTVKASTPKQITNQSYFQLVVDRGSKQLWARTVDICELLSCPIQPGTYSVTNKVYIPKGVPLNEIDVRVKGFVLLHETLFCLDFTPN</sequence>
<comment type="subunit">
    <text evidence="3">Monomer.</text>
</comment>
<dbReference type="EMBL" id="WIUZ02000010">
    <property type="protein sequence ID" value="KAF9783354.1"/>
    <property type="molecule type" value="Genomic_DNA"/>
</dbReference>
<gene>
    <name evidence="10" type="ORF">BJ322DRAFT_1110232</name>
</gene>
<organism evidence="10 11">
    <name type="scientific">Thelephora terrestris</name>
    <dbReference type="NCBI Taxonomy" id="56493"/>
    <lineage>
        <taxon>Eukaryota</taxon>
        <taxon>Fungi</taxon>
        <taxon>Dikarya</taxon>
        <taxon>Basidiomycota</taxon>
        <taxon>Agaricomycotina</taxon>
        <taxon>Agaricomycetes</taxon>
        <taxon>Thelephorales</taxon>
        <taxon>Thelephoraceae</taxon>
        <taxon>Thelephora</taxon>
    </lineage>
</organism>
<keyword evidence="6 8" id="KW-0732">Signal</keyword>
<dbReference type="InterPro" id="IPR014756">
    <property type="entry name" value="Ig_E-set"/>
</dbReference>
<dbReference type="InterPro" id="IPR039670">
    <property type="entry name" value="NPC2-like"/>
</dbReference>
<dbReference type="InterPro" id="IPR003172">
    <property type="entry name" value="ML_dom"/>
</dbReference>
<evidence type="ECO:0000259" key="9">
    <source>
        <dbReference type="SMART" id="SM00737"/>
    </source>
</evidence>
<keyword evidence="7" id="KW-0445">Lipid transport</keyword>
<feature type="signal peptide" evidence="8">
    <location>
        <begin position="1"/>
        <end position="20"/>
    </location>
</feature>
<dbReference type="Proteomes" id="UP000736335">
    <property type="component" value="Unassembled WGS sequence"/>
</dbReference>
<dbReference type="OrthoDB" id="6409159at2759"/>
<dbReference type="Pfam" id="PF02221">
    <property type="entry name" value="E1_DerP2_DerF2"/>
    <property type="match status" value="1"/>
</dbReference>
<evidence type="ECO:0000313" key="11">
    <source>
        <dbReference type="Proteomes" id="UP000736335"/>
    </source>
</evidence>
<dbReference type="GO" id="GO:0015918">
    <property type="term" value="P:sterol transport"/>
    <property type="evidence" value="ECO:0007669"/>
    <property type="project" value="InterPro"/>
</dbReference>
<keyword evidence="11" id="KW-1185">Reference proteome</keyword>
<reference evidence="10" key="2">
    <citation type="submission" date="2020-11" db="EMBL/GenBank/DDBJ databases">
        <authorList>
            <consortium name="DOE Joint Genome Institute"/>
            <person name="Kuo A."/>
            <person name="Miyauchi S."/>
            <person name="Kiss E."/>
            <person name="Drula E."/>
            <person name="Kohler A."/>
            <person name="Sanchez-Garcia M."/>
            <person name="Andreopoulos B."/>
            <person name="Barry K.W."/>
            <person name="Bonito G."/>
            <person name="Buee M."/>
            <person name="Carver A."/>
            <person name="Chen C."/>
            <person name="Cichocki N."/>
            <person name="Clum A."/>
            <person name="Culley D."/>
            <person name="Crous P.W."/>
            <person name="Fauchery L."/>
            <person name="Girlanda M."/>
            <person name="Hayes R."/>
            <person name="Keri Z."/>
            <person name="Labutti K."/>
            <person name="Lipzen A."/>
            <person name="Lombard V."/>
            <person name="Magnuson J."/>
            <person name="Maillard F."/>
            <person name="Morin E."/>
            <person name="Murat C."/>
            <person name="Nolan M."/>
            <person name="Ohm R."/>
            <person name="Pangilinan J."/>
            <person name="Pereira M."/>
            <person name="Perotto S."/>
            <person name="Peter M."/>
            <person name="Riley R."/>
            <person name="Sitrit Y."/>
            <person name="Stielow B."/>
            <person name="Szollosi G."/>
            <person name="Zifcakova L."/>
            <person name="Stursova M."/>
            <person name="Spatafora J.W."/>
            <person name="Tedersoo L."/>
            <person name="Vaario L.-M."/>
            <person name="Yamada A."/>
            <person name="Yan M."/>
            <person name="Wang P."/>
            <person name="Xu J."/>
            <person name="Bruns T."/>
            <person name="Baldrian P."/>
            <person name="Vilgalys R."/>
            <person name="Henrissat B."/>
            <person name="Grigoriev I.V."/>
            <person name="Hibbett D."/>
            <person name="Nagy L.G."/>
            <person name="Martin F.M."/>
        </authorList>
    </citation>
    <scope>NUCLEOTIDE SEQUENCE</scope>
    <source>
        <strain evidence="10">UH-Tt-Lm1</strain>
    </source>
</reference>
<dbReference type="GO" id="GO:0032934">
    <property type="term" value="F:sterol binding"/>
    <property type="evidence" value="ECO:0007669"/>
    <property type="project" value="InterPro"/>
</dbReference>
<dbReference type="PANTHER" id="PTHR11306:SF0">
    <property type="entry name" value="PHOSPHATIDYLGLYCEROL_PHOSPHATIDYLINOSITOL TRANSFER PROTEIN"/>
    <property type="match status" value="1"/>
</dbReference>
<reference evidence="10" key="1">
    <citation type="journal article" date="2020" name="Nat. Commun.">
        <title>Large-scale genome sequencing of mycorrhizal fungi provides insights into the early evolution of symbiotic traits.</title>
        <authorList>
            <person name="Miyauchi S."/>
            <person name="Kiss E."/>
            <person name="Kuo A."/>
            <person name="Drula E."/>
            <person name="Kohler A."/>
            <person name="Sanchez-Garcia M."/>
            <person name="Morin E."/>
            <person name="Andreopoulos B."/>
            <person name="Barry K.W."/>
            <person name="Bonito G."/>
            <person name="Buee M."/>
            <person name="Carver A."/>
            <person name="Chen C."/>
            <person name="Cichocki N."/>
            <person name="Clum A."/>
            <person name="Culley D."/>
            <person name="Crous P.W."/>
            <person name="Fauchery L."/>
            <person name="Girlanda M."/>
            <person name="Hayes R.D."/>
            <person name="Keri Z."/>
            <person name="LaButti K."/>
            <person name="Lipzen A."/>
            <person name="Lombard V."/>
            <person name="Magnuson J."/>
            <person name="Maillard F."/>
            <person name="Murat C."/>
            <person name="Nolan M."/>
            <person name="Ohm R.A."/>
            <person name="Pangilinan J."/>
            <person name="Pereira M.F."/>
            <person name="Perotto S."/>
            <person name="Peter M."/>
            <person name="Pfister S."/>
            <person name="Riley R."/>
            <person name="Sitrit Y."/>
            <person name="Stielow J.B."/>
            <person name="Szollosi G."/>
            <person name="Zifcakova L."/>
            <person name="Stursova M."/>
            <person name="Spatafora J.W."/>
            <person name="Tedersoo L."/>
            <person name="Vaario L.M."/>
            <person name="Yamada A."/>
            <person name="Yan M."/>
            <person name="Wang P."/>
            <person name="Xu J."/>
            <person name="Bruns T."/>
            <person name="Baldrian P."/>
            <person name="Vilgalys R."/>
            <person name="Dunand C."/>
            <person name="Henrissat B."/>
            <person name="Grigoriev I.V."/>
            <person name="Hibbett D."/>
            <person name="Nagy L.G."/>
            <person name="Martin F.M."/>
        </authorList>
    </citation>
    <scope>NUCLEOTIDE SEQUENCE</scope>
    <source>
        <strain evidence="10">UH-Tt-Lm1</strain>
    </source>
</reference>
<dbReference type="PANTHER" id="PTHR11306">
    <property type="entry name" value="NIEMANN PICK TYPE C2 PROTEIN NPC2-RELATED"/>
    <property type="match status" value="1"/>
</dbReference>
<feature type="domain" description="MD-2-related lipid-recognition" evidence="9">
    <location>
        <begin position="35"/>
        <end position="148"/>
    </location>
</feature>
<comment type="function">
    <text evidence="1">Catalyzes the intermembrane transfer of phosphatidylglycerol and phosphatidylinositol.</text>
</comment>
<dbReference type="SMART" id="SM00737">
    <property type="entry name" value="ML"/>
    <property type="match status" value="1"/>
</dbReference>
<protein>
    <recommendedName>
        <fullName evidence="4">Phosphatidylglycerol/phosphatidylinositol transfer protein</fullName>
    </recommendedName>
</protein>
<feature type="chain" id="PRO_5040123729" description="Phosphatidylglycerol/phosphatidylinositol transfer protein" evidence="8">
    <location>
        <begin position="21"/>
        <end position="149"/>
    </location>
</feature>
<dbReference type="AlphaFoldDB" id="A0A9P6HCS5"/>
<evidence type="ECO:0000256" key="1">
    <source>
        <dbReference type="ARBA" id="ARBA00002053"/>
    </source>
</evidence>
<dbReference type="Gene3D" id="2.60.40.770">
    <property type="match status" value="1"/>
</dbReference>
<proteinExistence type="inferred from homology"/>
<evidence type="ECO:0000256" key="2">
    <source>
        <dbReference type="ARBA" id="ARBA00006370"/>
    </source>
</evidence>
<name>A0A9P6HCS5_9AGAM</name>
<evidence type="ECO:0000256" key="5">
    <source>
        <dbReference type="ARBA" id="ARBA00022448"/>
    </source>
</evidence>
<evidence type="ECO:0000256" key="6">
    <source>
        <dbReference type="ARBA" id="ARBA00022729"/>
    </source>
</evidence>
<accession>A0A9P6HCS5</accession>
<evidence type="ECO:0000256" key="4">
    <source>
        <dbReference type="ARBA" id="ARBA00016056"/>
    </source>
</evidence>
<evidence type="ECO:0000256" key="3">
    <source>
        <dbReference type="ARBA" id="ARBA00011245"/>
    </source>
</evidence>